<sequence length="251" mass="26324">MTRTALITGASRGIGAAIARRLAADGWDLSLAARSPGPLRALADELHARYGVRVHTAPGDMAEEADVRDVARQHLTAYDGRLDALVLSAGMGQTGAIADFPLARLDKQYAVNLRAPFQLVQECLPALRATASPARDGTGVHRGSRVVAIASITGVAAEPSLAAYAATKAALLSLCESVNVEESEAGVSACAVAPGYVDTDMTSWMHERLAPEDMITAEDVAEMVSSVVGLSRTAVVPSIVITRPGRRLWRA</sequence>
<dbReference type="PRINTS" id="PR00081">
    <property type="entry name" value="GDHRDH"/>
</dbReference>
<reference evidence="4 5" key="1">
    <citation type="submission" date="2021-08" db="EMBL/GenBank/DDBJ databases">
        <authorList>
            <person name="Ping M."/>
        </authorList>
    </citation>
    <scope>NUCLEOTIDE SEQUENCE [LARGE SCALE GENOMIC DNA]</scope>
    <source>
        <strain evidence="4 5">MG28</strain>
    </source>
</reference>
<dbReference type="RefSeq" id="WP_220644892.1">
    <property type="nucleotide sequence ID" value="NZ_CP080647.1"/>
</dbReference>
<organism evidence="4 5">
    <name type="scientific">Streptomyces akebiae</name>
    <dbReference type="NCBI Taxonomy" id="2865673"/>
    <lineage>
        <taxon>Bacteria</taxon>
        <taxon>Bacillati</taxon>
        <taxon>Actinomycetota</taxon>
        <taxon>Actinomycetes</taxon>
        <taxon>Kitasatosporales</taxon>
        <taxon>Streptomycetaceae</taxon>
        <taxon>Streptomyces</taxon>
    </lineage>
</organism>
<dbReference type="Proteomes" id="UP000827138">
    <property type="component" value="Chromosome"/>
</dbReference>
<dbReference type="PANTHER" id="PTHR44196">
    <property type="entry name" value="DEHYDROGENASE/REDUCTASE SDR FAMILY MEMBER 7B"/>
    <property type="match status" value="1"/>
</dbReference>
<dbReference type="PANTHER" id="PTHR44196:SF1">
    <property type="entry name" value="DEHYDROGENASE_REDUCTASE SDR FAMILY MEMBER 7B"/>
    <property type="match status" value="1"/>
</dbReference>
<evidence type="ECO:0000313" key="5">
    <source>
        <dbReference type="Proteomes" id="UP000827138"/>
    </source>
</evidence>
<protein>
    <submittedName>
        <fullName evidence="4">SDR family oxidoreductase</fullName>
    </submittedName>
</protein>
<feature type="domain" description="Ketoreductase" evidence="3">
    <location>
        <begin position="3"/>
        <end position="195"/>
    </location>
</feature>
<dbReference type="SUPFAM" id="SSF51735">
    <property type="entry name" value="NAD(P)-binding Rossmann-fold domains"/>
    <property type="match status" value="1"/>
</dbReference>
<dbReference type="InterPro" id="IPR002347">
    <property type="entry name" value="SDR_fam"/>
</dbReference>
<evidence type="ECO:0000256" key="1">
    <source>
        <dbReference type="ARBA" id="ARBA00006484"/>
    </source>
</evidence>
<evidence type="ECO:0000313" key="4">
    <source>
        <dbReference type="EMBL" id="QYX75735.1"/>
    </source>
</evidence>
<proteinExistence type="inferred from homology"/>
<dbReference type="EMBL" id="CP080647">
    <property type="protein sequence ID" value="QYX75735.1"/>
    <property type="molecule type" value="Genomic_DNA"/>
</dbReference>
<dbReference type="Pfam" id="PF00106">
    <property type="entry name" value="adh_short"/>
    <property type="match status" value="1"/>
</dbReference>
<dbReference type="SMART" id="SM00822">
    <property type="entry name" value="PKS_KR"/>
    <property type="match status" value="1"/>
</dbReference>
<gene>
    <name evidence="4" type="ORF">K1J60_03730</name>
</gene>
<name>A0ABX8XJM2_9ACTN</name>
<comment type="similarity">
    <text evidence="1">Belongs to the short-chain dehydrogenases/reductases (SDR) family.</text>
</comment>
<keyword evidence="5" id="KW-1185">Reference proteome</keyword>
<dbReference type="InterPro" id="IPR057326">
    <property type="entry name" value="KR_dom"/>
</dbReference>
<evidence type="ECO:0000259" key="3">
    <source>
        <dbReference type="SMART" id="SM00822"/>
    </source>
</evidence>
<dbReference type="CDD" id="cd05233">
    <property type="entry name" value="SDR_c"/>
    <property type="match status" value="1"/>
</dbReference>
<keyword evidence="2" id="KW-0560">Oxidoreductase</keyword>
<dbReference type="InterPro" id="IPR036291">
    <property type="entry name" value="NAD(P)-bd_dom_sf"/>
</dbReference>
<accession>A0ABX8XJM2</accession>
<dbReference type="Gene3D" id="3.40.50.720">
    <property type="entry name" value="NAD(P)-binding Rossmann-like Domain"/>
    <property type="match status" value="1"/>
</dbReference>
<evidence type="ECO:0000256" key="2">
    <source>
        <dbReference type="ARBA" id="ARBA00023002"/>
    </source>
</evidence>